<reference evidence="1 2" key="1">
    <citation type="submission" date="2019-01" db="EMBL/GenBank/DDBJ databases">
        <title>Genome sequencing of the rare red list fungi Fomitopsis rosea.</title>
        <authorList>
            <person name="Buettner E."/>
            <person name="Kellner H."/>
        </authorList>
    </citation>
    <scope>NUCLEOTIDE SEQUENCE [LARGE SCALE GENOMIC DNA]</scope>
    <source>
        <strain evidence="1 2">DSM 105464</strain>
    </source>
</reference>
<gene>
    <name evidence="1" type="ORF">EVJ58_g164</name>
</gene>
<dbReference type="Proteomes" id="UP000298390">
    <property type="component" value="Unassembled WGS sequence"/>
</dbReference>
<evidence type="ECO:0000313" key="1">
    <source>
        <dbReference type="EMBL" id="TFY69917.1"/>
    </source>
</evidence>
<organism evidence="1 2">
    <name type="scientific">Rhodofomes roseus</name>
    <dbReference type="NCBI Taxonomy" id="34475"/>
    <lineage>
        <taxon>Eukaryota</taxon>
        <taxon>Fungi</taxon>
        <taxon>Dikarya</taxon>
        <taxon>Basidiomycota</taxon>
        <taxon>Agaricomycotina</taxon>
        <taxon>Agaricomycetes</taxon>
        <taxon>Polyporales</taxon>
        <taxon>Rhodofomes</taxon>
    </lineage>
</organism>
<dbReference type="AlphaFoldDB" id="A0A4Y9Z7A5"/>
<sequence length="75" mass="7971">MPDQQIPVITARADGGAAYDSTAAPVPQPAARRMYSAVRARYDDSAGRACAIWLLPLRSAAAPDVDPEAHWQPPA</sequence>
<name>A0A4Y9Z7A5_9APHY</name>
<evidence type="ECO:0000313" key="2">
    <source>
        <dbReference type="Proteomes" id="UP000298390"/>
    </source>
</evidence>
<dbReference type="EMBL" id="SEKV01000003">
    <property type="protein sequence ID" value="TFY69917.1"/>
    <property type="molecule type" value="Genomic_DNA"/>
</dbReference>
<accession>A0A4Y9Z7A5</accession>
<protein>
    <submittedName>
        <fullName evidence="1">Uncharacterized protein</fullName>
    </submittedName>
</protein>
<comment type="caution">
    <text evidence="1">The sequence shown here is derived from an EMBL/GenBank/DDBJ whole genome shotgun (WGS) entry which is preliminary data.</text>
</comment>
<proteinExistence type="predicted"/>